<name>A0A3B3SLW8_9TELE</name>
<dbReference type="InterPro" id="IPR051995">
    <property type="entry name" value="Ciliary_GTPase"/>
</dbReference>
<dbReference type="Ensembl" id="ENSPKIT00000012127.1">
    <property type="protein sequence ID" value="ENSPKIP00000031285.1"/>
    <property type="gene ID" value="ENSPKIG00000011815.1"/>
</dbReference>
<protein>
    <submittedName>
        <fullName evidence="1">ADP-ribosylation factor-like 13b</fullName>
    </submittedName>
</protein>
<dbReference type="Proteomes" id="UP000261540">
    <property type="component" value="Unplaced"/>
</dbReference>
<sequence length="62" mass="6797">MFSLMANCCSLMKRWKEPARSVTLLMVGLDNAGKTATETQGGSVASQKGTVWFQLENNSRQS</sequence>
<dbReference type="GO" id="GO:0060170">
    <property type="term" value="C:ciliary membrane"/>
    <property type="evidence" value="ECO:0007669"/>
    <property type="project" value="TreeGrafter"/>
</dbReference>
<dbReference type="GO" id="GO:0097730">
    <property type="term" value="C:non-motile cilium"/>
    <property type="evidence" value="ECO:0007669"/>
    <property type="project" value="TreeGrafter"/>
</dbReference>
<accession>A0A3B3SLW8</accession>
<dbReference type="GeneTree" id="ENSGT00940000156365"/>
<dbReference type="AlphaFoldDB" id="A0A3B3SLW8"/>
<reference evidence="1" key="2">
    <citation type="submission" date="2025-09" db="UniProtKB">
        <authorList>
            <consortium name="Ensembl"/>
        </authorList>
    </citation>
    <scope>IDENTIFICATION</scope>
</reference>
<dbReference type="GO" id="GO:0097500">
    <property type="term" value="P:receptor localization to non-motile cilium"/>
    <property type="evidence" value="ECO:0007669"/>
    <property type="project" value="TreeGrafter"/>
</dbReference>
<evidence type="ECO:0000313" key="2">
    <source>
        <dbReference type="Proteomes" id="UP000261540"/>
    </source>
</evidence>
<proteinExistence type="predicted"/>
<dbReference type="PANTHER" id="PTHR46090">
    <property type="entry name" value="ADP-RIBOSYLATION FACTOR-LIKE PROTEIN 13B"/>
    <property type="match status" value="1"/>
</dbReference>
<dbReference type="GO" id="GO:1905515">
    <property type="term" value="P:non-motile cilium assembly"/>
    <property type="evidence" value="ECO:0007669"/>
    <property type="project" value="TreeGrafter"/>
</dbReference>
<evidence type="ECO:0000313" key="1">
    <source>
        <dbReference type="Ensembl" id="ENSPKIP00000031285.1"/>
    </source>
</evidence>
<reference evidence="1" key="1">
    <citation type="submission" date="2025-08" db="UniProtKB">
        <authorList>
            <consortium name="Ensembl"/>
        </authorList>
    </citation>
    <scope>IDENTIFICATION</scope>
</reference>
<keyword evidence="2" id="KW-1185">Reference proteome</keyword>
<organism evidence="1 2">
    <name type="scientific">Paramormyrops kingsleyae</name>
    <dbReference type="NCBI Taxonomy" id="1676925"/>
    <lineage>
        <taxon>Eukaryota</taxon>
        <taxon>Metazoa</taxon>
        <taxon>Chordata</taxon>
        <taxon>Craniata</taxon>
        <taxon>Vertebrata</taxon>
        <taxon>Euteleostomi</taxon>
        <taxon>Actinopterygii</taxon>
        <taxon>Neopterygii</taxon>
        <taxon>Teleostei</taxon>
        <taxon>Osteoglossocephala</taxon>
        <taxon>Osteoglossomorpha</taxon>
        <taxon>Osteoglossiformes</taxon>
        <taxon>Mormyridae</taxon>
        <taxon>Paramormyrops</taxon>
    </lineage>
</organism>
<dbReference type="PANTHER" id="PTHR46090:SF2">
    <property type="entry name" value="ADP-RIBOSYLATION FACTOR-LIKE PROTEIN 13B"/>
    <property type="match status" value="1"/>
</dbReference>